<evidence type="ECO:0000313" key="10">
    <source>
        <dbReference type="Proteomes" id="UP000184251"/>
    </source>
</evidence>
<keyword evidence="2 5" id="KW-0862">Zinc</keyword>
<feature type="binding site" evidence="5">
    <location>
        <position position="97"/>
    </location>
    <ligand>
        <name>Zn(2+)</name>
        <dbReference type="ChEBI" id="CHEBI:29105"/>
    </ligand>
</feature>
<dbReference type="OrthoDB" id="9808275at2"/>
<feature type="domain" description="Mannose-6-phosphate isomerase cupin" evidence="8">
    <location>
        <begin position="232"/>
        <end position="308"/>
    </location>
</feature>
<evidence type="ECO:0000256" key="5">
    <source>
        <dbReference type="PIRSR" id="PIRSR036894-1"/>
    </source>
</evidence>
<dbReference type="InterPro" id="IPR014710">
    <property type="entry name" value="RmlC-like_jellyroll"/>
</dbReference>
<dbReference type="InterPro" id="IPR046457">
    <property type="entry name" value="PMI_typeI_cat"/>
</dbReference>
<dbReference type="Proteomes" id="UP000184251">
    <property type="component" value="Unassembled WGS sequence"/>
</dbReference>
<keyword evidence="9" id="KW-0413">Isomerase</keyword>
<proteinExistence type="predicted"/>
<dbReference type="EMBL" id="FQTU01000008">
    <property type="protein sequence ID" value="SHE87478.1"/>
    <property type="molecule type" value="Genomic_DNA"/>
</dbReference>
<evidence type="ECO:0000256" key="2">
    <source>
        <dbReference type="ARBA" id="ARBA00022833"/>
    </source>
</evidence>
<feature type="active site" evidence="6">
    <location>
        <position position="191"/>
    </location>
</feature>
<evidence type="ECO:0000259" key="8">
    <source>
        <dbReference type="Pfam" id="PF21621"/>
    </source>
</evidence>
<keyword evidence="1 5" id="KW-0479">Metal-binding</keyword>
<sequence>MYPLKFKPIYQEKPWGNQQLKKFRDDLPAGKIGETWDLSCRKDAMSIVENGVDKGKTFQEMIDTYGEKLLGTKMIGKDFPLLVKILSVSQKLSVQVHPDDEYAQKQGEQYGKEEIWYIMDAEPGAKLILGTNGCTKEEFEEAIRQGKAEDMMNKIHIQKGEIYHVKSGLIHTVDGEVMVSEIQQNSDTTYRVYDYNRGRELHIDHALNTIRFDLEGKKSHGVTAVFPEYTKTWYALSKNFSLEHYDIVECVNERSDSERFFIFTCVVGNGEIFYKGGSLPINKGDTVLIPADLGEYTLVGHMEVLKTYVPDFKKVQEEIMYIVEN</sequence>
<evidence type="ECO:0000313" key="9">
    <source>
        <dbReference type="EMBL" id="SHE87478.1"/>
    </source>
</evidence>
<evidence type="ECO:0000256" key="1">
    <source>
        <dbReference type="ARBA" id="ARBA00022723"/>
    </source>
</evidence>
<evidence type="ECO:0000259" key="7">
    <source>
        <dbReference type="Pfam" id="PF20511"/>
    </source>
</evidence>
<dbReference type="CDD" id="cd07010">
    <property type="entry name" value="cupin_PMI_type_I_N_bac"/>
    <property type="match status" value="1"/>
</dbReference>
<protein>
    <recommendedName>
        <fullName evidence="3">Phosphohexomutase</fullName>
    </recommendedName>
    <alternativeName>
        <fullName evidence="4">Phosphomannose isomerase</fullName>
    </alternativeName>
</protein>
<keyword evidence="10" id="KW-1185">Reference proteome</keyword>
<dbReference type="PANTHER" id="PTHR42742:SF3">
    <property type="entry name" value="FRUCTOKINASE"/>
    <property type="match status" value="1"/>
</dbReference>
<dbReference type="InterPro" id="IPR049071">
    <property type="entry name" value="MPI_cupin_dom"/>
</dbReference>
<comment type="cofactor">
    <cofactor evidence="5">
        <name>Zn(2+)</name>
        <dbReference type="ChEBI" id="CHEBI:29105"/>
    </cofactor>
    <text evidence="5">Binds 1 zinc ion per subunit.</text>
</comment>
<reference evidence="9 10" key="1">
    <citation type="submission" date="2016-11" db="EMBL/GenBank/DDBJ databases">
        <authorList>
            <person name="Jaros S."/>
            <person name="Januszkiewicz K."/>
            <person name="Wedrychowicz H."/>
        </authorList>
    </citation>
    <scope>NUCLEOTIDE SEQUENCE [LARGE SCALE GENOMIC DNA]</scope>
    <source>
        <strain evidence="9 10">DSM 14828</strain>
    </source>
</reference>
<dbReference type="PIRSF" id="PIRSF036894">
    <property type="entry name" value="PMI_Firm_short"/>
    <property type="match status" value="1"/>
</dbReference>
<dbReference type="InterPro" id="IPR014628">
    <property type="entry name" value="Man6P_isomerase_Firm_short"/>
</dbReference>
<dbReference type="InterPro" id="IPR051804">
    <property type="entry name" value="Carb_Metab_Reg_Kinase/Isom"/>
</dbReference>
<name>A0A1M4X1V7_9FIRM</name>
<accession>A0A1M4X1V7</accession>
<dbReference type="InterPro" id="IPR011051">
    <property type="entry name" value="RmlC_Cupin_sf"/>
</dbReference>
<feature type="binding site" evidence="5">
    <location>
        <position position="171"/>
    </location>
    <ligand>
        <name>Zn(2+)</name>
        <dbReference type="ChEBI" id="CHEBI:29105"/>
    </ligand>
</feature>
<dbReference type="SUPFAM" id="SSF51182">
    <property type="entry name" value="RmlC-like cupins"/>
    <property type="match status" value="1"/>
</dbReference>
<evidence type="ECO:0000256" key="6">
    <source>
        <dbReference type="PIRSR" id="PIRSR036894-2"/>
    </source>
</evidence>
<dbReference type="Pfam" id="PF21621">
    <property type="entry name" value="MPI_cupin_dom"/>
    <property type="match status" value="1"/>
</dbReference>
<evidence type="ECO:0000256" key="4">
    <source>
        <dbReference type="ARBA" id="ARBA00030762"/>
    </source>
</evidence>
<dbReference type="GO" id="GO:0005975">
    <property type="term" value="P:carbohydrate metabolic process"/>
    <property type="evidence" value="ECO:0007669"/>
    <property type="project" value="InterPro"/>
</dbReference>
<feature type="domain" description="Phosphomannose isomerase type I catalytic" evidence="7">
    <location>
        <begin position="5"/>
        <end position="106"/>
    </location>
</feature>
<dbReference type="STRING" id="1120975.SAMN02746064_01394"/>
<dbReference type="Gene3D" id="2.60.120.10">
    <property type="entry name" value="Jelly Rolls"/>
    <property type="match status" value="2"/>
</dbReference>
<gene>
    <name evidence="9" type="ORF">SAMN02746064_01394</name>
</gene>
<dbReference type="Pfam" id="PF20511">
    <property type="entry name" value="PMI_typeI_cat"/>
    <property type="match status" value="1"/>
</dbReference>
<dbReference type="AlphaFoldDB" id="A0A1M4X1V7"/>
<dbReference type="RefSeq" id="WP_073270490.1">
    <property type="nucleotide sequence ID" value="NZ_FQTU01000008.1"/>
</dbReference>
<feature type="binding site" evidence="5">
    <location>
        <position position="114"/>
    </location>
    <ligand>
        <name>Zn(2+)</name>
        <dbReference type="ChEBI" id="CHEBI:29105"/>
    </ligand>
</feature>
<dbReference type="GO" id="GO:0004476">
    <property type="term" value="F:mannose-6-phosphate isomerase activity"/>
    <property type="evidence" value="ECO:0007669"/>
    <property type="project" value="InterPro"/>
</dbReference>
<dbReference type="PANTHER" id="PTHR42742">
    <property type="entry name" value="TRANSCRIPTIONAL REPRESSOR MPRA"/>
    <property type="match status" value="1"/>
</dbReference>
<dbReference type="GO" id="GO:0008270">
    <property type="term" value="F:zinc ion binding"/>
    <property type="evidence" value="ECO:0007669"/>
    <property type="project" value="InterPro"/>
</dbReference>
<evidence type="ECO:0000256" key="3">
    <source>
        <dbReference type="ARBA" id="ARBA00029741"/>
    </source>
</evidence>
<organism evidence="9 10">
    <name type="scientific">Alkalibacter saccharofermentans DSM 14828</name>
    <dbReference type="NCBI Taxonomy" id="1120975"/>
    <lineage>
        <taxon>Bacteria</taxon>
        <taxon>Bacillati</taxon>
        <taxon>Bacillota</taxon>
        <taxon>Clostridia</taxon>
        <taxon>Eubacteriales</taxon>
        <taxon>Eubacteriaceae</taxon>
        <taxon>Alkalibacter</taxon>
    </lineage>
</organism>